<dbReference type="STRING" id="1423792.FD09_GL001226"/>
<reference evidence="9 10" key="1">
    <citation type="journal article" date="2015" name="Genome Announc.">
        <title>Expanding the biotechnology potential of lactobacilli through comparative genomics of 213 strains and associated genera.</title>
        <authorList>
            <person name="Sun Z."/>
            <person name="Harris H.M."/>
            <person name="McCann A."/>
            <person name="Guo C."/>
            <person name="Argimon S."/>
            <person name="Zhang W."/>
            <person name="Yang X."/>
            <person name="Jeffery I.B."/>
            <person name="Cooney J.C."/>
            <person name="Kagawa T.F."/>
            <person name="Liu W."/>
            <person name="Song Y."/>
            <person name="Salvetti E."/>
            <person name="Wrobel A."/>
            <person name="Rasinkangas P."/>
            <person name="Parkhill J."/>
            <person name="Rea M.C."/>
            <person name="O'Sullivan O."/>
            <person name="Ritari J."/>
            <person name="Douillard F.P."/>
            <person name="Paul Ross R."/>
            <person name="Yang R."/>
            <person name="Briner A.E."/>
            <person name="Felis G.E."/>
            <person name="de Vos W.M."/>
            <person name="Barrangou R."/>
            <person name="Klaenhammer T.R."/>
            <person name="Caufield P.W."/>
            <person name="Cui Y."/>
            <person name="Zhang H."/>
            <person name="O'Toole P.W."/>
        </authorList>
    </citation>
    <scope>NUCLEOTIDE SEQUENCE [LARGE SCALE GENOMIC DNA]</scope>
    <source>
        <strain evidence="9 10">DSM 12744</strain>
    </source>
</reference>
<sequence length="570" mass="60481">MSHNQQKGTIQVQSDLAIAQNNEKNDILPITTIAANMGLSTDEIEVYGKYKAKLSYEAMNRLQHASQGKLVLVTSINPTPAGEGKSTVTIGLADGLNLLGKKTTVALREPSLGPVMGIKGGATGGGFAQVVPMEDINLHFTGDMHALTTANDTLAALIDNHLQQGNELNIDPRRIQWKRALDINDRALRNVVIGLGGHANGIPREDGFDITVASELMAVLCLADSIADLKERIARIVVAYTYDRQPVTVRDLGVQGAIAMLLKDAIKPNLVQTLAHTPAFIHGGPFANIAHGANSILATRAALGTGDIAITEAGFGADLGGEKFMDITAPAIGHLPDAVVIVATVRALKYNGGVKLADLSTPDVTALKSGYVNLHKHIENMQRYGRPVLVAINVFSQDSDEEIKTLQNLCAADGVTAYRTTVWADGGAGAEDLASAIIQAVDRGGDFKPLYDNERTSVTDKLTTIAQTIYGAKDVSYSIEAKRALRQIERNGWGHLPICVAKTQYSLSDNAKSLGAPSGFTLHVRDLIPKLGAGFIVAMTGSVLTMPGLPKHPAALDMDVDANGKITGLF</sequence>
<dbReference type="GO" id="GO:0005524">
    <property type="term" value="F:ATP binding"/>
    <property type="evidence" value="ECO:0007669"/>
    <property type="project" value="UniProtKB-UniRule"/>
</dbReference>
<dbReference type="SUPFAM" id="SSF52540">
    <property type="entry name" value="P-loop containing nucleoside triphosphate hydrolases"/>
    <property type="match status" value="1"/>
</dbReference>
<keyword evidence="3 8" id="KW-0436">Ligase</keyword>
<comment type="caution">
    <text evidence="9">The sequence shown here is derived from an EMBL/GenBank/DDBJ whole genome shotgun (WGS) entry which is preliminary data.</text>
</comment>
<evidence type="ECO:0000256" key="6">
    <source>
        <dbReference type="ARBA" id="ARBA00049033"/>
    </source>
</evidence>
<keyword evidence="4 8" id="KW-0547">Nucleotide-binding</keyword>
<dbReference type="UniPathway" id="UPA00193"/>
<dbReference type="Gene3D" id="3.10.410.10">
    <property type="entry name" value="Formyltetrahydrofolate synthetase, domain 3"/>
    <property type="match status" value="1"/>
</dbReference>
<dbReference type="Proteomes" id="UP000051330">
    <property type="component" value="Unassembled WGS sequence"/>
</dbReference>
<evidence type="ECO:0000256" key="8">
    <source>
        <dbReference type="HAMAP-Rule" id="MF_01543"/>
    </source>
</evidence>
<evidence type="ECO:0000313" key="9">
    <source>
        <dbReference type="EMBL" id="KRL14066.1"/>
    </source>
</evidence>
<dbReference type="Gene3D" id="3.30.1510.10">
    <property type="entry name" value="Domain 2, N(10)-formyltetrahydrofolate synthetase"/>
    <property type="match status" value="1"/>
</dbReference>
<dbReference type="GO" id="GO:0035999">
    <property type="term" value="P:tetrahydrofolate interconversion"/>
    <property type="evidence" value="ECO:0007669"/>
    <property type="project" value="UniProtKB-UniRule"/>
</dbReference>
<dbReference type="PATRIC" id="fig|1423792.3.peg.1245"/>
<dbReference type="Pfam" id="PF01268">
    <property type="entry name" value="FTHFS"/>
    <property type="match status" value="1"/>
</dbReference>
<dbReference type="CDD" id="cd00477">
    <property type="entry name" value="FTHFS"/>
    <property type="match status" value="1"/>
</dbReference>
<dbReference type="NCBIfam" id="NF010030">
    <property type="entry name" value="PRK13505.1"/>
    <property type="match status" value="1"/>
</dbReference>
<comment type="pathway">
    <text evidence="1 8">One-carbon metabolism; tetrahydrofolate interconversion.</text>
</comment>
<dbReference type="PROSITE" id="PS00722">
    <property type="entry name" value="FTHFS_2"/>
    <property type="match status" value="1"/>
</dbReference>
<feature type="binding site" evidence="8">
    <location>
        <begin position="79"/>
        <end position="86"/>
    </location>
    <ligand>
        <name>ATP</name>
        <dbReference type="ChEBI" id="CHEBI:30616"/>
    </ligand>
</feature>
<dbReference type="PROSITE" id="PS00721">
    <property type="entry name" value="FTHFS_1"/>
    <property type="match status" value="1"/>
</dbReference>
<evidence type="ECO:0000256" key="4">
    <source>
        <dbReference type="ARBA" id="ARBA00022741"/>
    </source>
</evidence>
<keyword evidence="10" id="KW-1185">Reference proteome</keyword>
<keyword evidence="2 8" id="KW-0554">One-carbon metabolism</keyword>
<dbReference type="AlphaFoldDB" id="A0A0R1N8Q2"/>
<dbReference type="RefSeq" id="WP_057817939.1">
    <property type="nucleotide sequence ID" value="NZ_AZEC01000002.1"/>
</dbReference>
<evidence type="ECO:0000313" key="10">
    <source>
        <dbReference type="Proteomes" id="UP000051330"/>
    </source>
</evidence>
<dbReference type="Gene3D" id="3.40.50.300">
    <property type="entry name" value="P-loop containing nucleotide triphosphate hydrolases"/>
    <property type="match status" value="1"/>
</dbReference>
<protein>
    <recommendedName>
        <fullName evidence="8">Formate--tetrahydrofolate ligase</fullName>
        <ecNumber evidence="8">6.3.4.3</ecNumber>
    </recommendedName>
    <alternativeName>
        <fullName evidence="8">Formyltetrahydrofolate synthetase</fullName>
        <shortName evidence="8">FHS</shortName>
        <shortName evidence="8">FTHFS</shortName>
    </alternativeName>
</protein>
<dbReference type="InterPro" id="IPR020628">
    <property type="entry name" value="Formate_THF_ligase_CS"/>
</dbReference>
<dbReference type="InterPro" id="IPR027417">
    <property type="entry name" value="P-loop_NTPase"/>
</dbReference>
<dbReference type="FunFam" id="3.30.1510.10:FF:000001">
    <property type="entry name" value="Formate--tetrahydrofolate ligase"/>
    <property type="match status" value="1"/>
</dbReference>
<evidence type="ECO:0000256" key="5">
    <source>
        <dbReference type="ARBA" id="ARBA00022840"/>
    </source>
</evidence>
<dbReference type="EC" id="6.3.4.3" evidence="8"/>
<dbReference type="EMBL" id="AZEC01000002">
    <property type="protein sequence ID" value="KRL14066.1"/>
    <property type="molecule type" value="Genomic_DNA"/>
</dbReference>
<dbReference type="GO" id="GO:0004329">
    <property type="term" value="F:formate-tetrahydrofolate ligase activity"/>
    <property type="evidence" value="ECO:0007669"/>
    <property type="project" value="UniProtKB-UniRule"/>
</dbReference>
<comment type="similarity">
    <text evidence="7 8">Belongs to the formate--tetrahydrofolate ligase family.</text>
</comment>
<keyword evidence="5 8" id="KW-0067">ATP-binding</keyword>
<proteinExistence type="inferred from homology"/>
<dbReference type="InterPro" id="IPR000559">
    <property type="entry name" value="Formate_THF_ligase"/>
</dbReference>
<dbReference type="FunFam" id="3.10.410.10:FF:000001">
    <property type="entry name" value="Putative formate--tetrahydrofolate ligase"/>
    <property type="match status" value="1"/>
</dbReference>
<dbReference type="OrthoDB" id="9761733at2"/>
<comment type="catalytic activity">
    <reaction evidence="6 8">
        <text>(6S)-5,6,7,8-tetrahydrofolate + formate + ATP = (6R)-10-formyltetrahydrofolate + ADP + phosphate</text>
        <dbReference type="Rhea" id="RHEA:20221"/>
        <dbReference type="ChEBI" id="CHEBI:15740"/>
        <dbReference type="ChEBI" id="CHEBI:30616"/>
        <dbReference type="ChEBI" id="CHEBI:43474"/>
        <dbReference type="ChEBI" id="CHEBI:57453"/>
        <dbReference type="ChEBI" id="CHEBI:195366"/>
        <dbReference type="ChEBI" id="CHEBI:456216"/>
        <dbReference type="EC" id="6.3.4.3"/>
    </reaction>
</comment>
<name>A0A0R1N8Q2_9LACO</name>
<evidence type="ECO:0000256" key="7">
    <source>
        <dbReference type="ARBA" id="ARBA00061363"/>
    </source>
</evidence>
<organism evidence="9 10">
    <name type="scientific">Schleiferilactobacillus perolens DSM 12744</name>
    <dbReference type="NCBI Taxonomy" id="1423792"/>
    <lineage>
        <taxon>Bacteria</taxon>
        <taxon>Bacillati</taxon>
        <taxon>Bacillota</taxon>
        <taxon>Bacilli</taxon>
        <taxon>Lactobacillales</taxon>
        <taxon>Lactobacillaceae</taxon>
        <taxon>Schleiferilactobacillus</taxon>
    </lineage>
</organism>
<gene>
    <name evidence="8" type="primary">fhs</name>
    <name evidence="9" type="ORF">FD09_GL001226</name>
</gene>
<evidence type="ECO:0000256" key="1">
    <source>
        <dbReference type="ARBA" id="ARBA00004777"/>
    </source>
</evidence>
<dbReference type="HAMAP" id="MF_01543">
    <property type="entry name" value="FTHFS"/>
    <property type="match status" value="1"/>
</dbReference>
<evidence type="ECO:0000256" key="3">
    <source>
        <dbReference type="ARBA" id="ARBA00022598"/>
    </source>
</evidence>
<accession>A0A0R1N8Q2</accession>
<evidence type="ECO:0000256" key="2">
    <source>
        <dbReference type="ARBA" id="ARBA00022563"/>
    </source>
</evidence>